<accession>A0A1I2SCB1</accession>
<dbReference type="STRING" id="582675.SAMN05192565_104164"/>
<dbReference type="GO" id="GO:0006631">
    <property type="term" value="P:fatty acid metabolic process"/>
    <property type="evidence" value="ECO:0007669"/>
    <property type="project" value="TreeGrafter"/>
</dbReference>
<evidence type="ECO:0000313" key="4">
    <source>
        <dbReference type="EMBL" id="SFG50360.1"/>
    </source>
</evidence>
<evidence type="ECO:0000256" key="2">
    <source>
        <dbReference type="ARBA" id="ARBA00022598"/>
    </source>
</evidence>
<dbReference type="Gene3D" id="3.40.50.12780">
    <property type="entry name" value="N-terminal domain of ligase-like"/>
    <property type="match status" value="1"/>
</dbReference>
<evidence type="ECO:0000256" key="1">
    <source>
        <dbReference type="ARBA" id="ARBA00006432"/>
    </source>
</evidence>
<sequence>MRAQRLSTLLAATAQVDPHRIALVDPLGKPGWSGRPAIVWTYGTAAEIVARLADGLHGWRLPAESRIGLAAQDGVEGALAFLAVEAAGHIPVLLPALFNEDDLVTAVQAAGISAVLTQSRFGQARPAERMCRVAARYFGLRYLGAFGPGVPDGVIKLDAMVVEQRRRNPAPGPGGVVTFAGGDPARPMHRSSEALAAAIAAHCVSARMSPGDRLLTLLPGSDLRGLVTGLGAALMAGVAFEPLPVFDAVRFAEALARPVTTHLVVPAALEANLAASRLPATLASIVLAHRAPSRLPPHRLPSRAEGATVIDVIAFEETALLTGARPDGDVALALAAPERVNPLSTLMNLRRDPEGALAFRGRACHAGALQRGIPQPEFSDEWLSSPFRSLVEGDRATEVVRA</sequence>
<protein>
    <submittedName>
        <fullName evidence="4">AMP-binding enzyme</fullName>
    </submittedName>
</protein>
<reference evidence="5" key="1">
    <citation type="submission" date="2016-10" db="EMBL/GenBank/DDBJ databases">
        <authorList>
            <person name="Varghese N."/>
            <person name="Submissions S."/>
        </authorList>
    </citation>
    <scope>NUCLEOTIDE SEQUENCE [LARGE SCALE GENOMIC DNA]</scope>
    <source>
        <strain evidence="5">Gh-105</strain>
    </source>
</reference>
<dbReference type="Pfam" id="PF00501">
    <property type="entry name" value="AMP-binding"/>
    <property type="match status" value="1"/>
</dbReference>
<feature type="domain" description="AMP-dependent synthetase/ligase" evidence="3">
    <location>
        <begin position="12"/>
        <end position="121"/>
    </location>
</feature>
<dbReference type="Proteomes" id="UP000199229">
    <property type="component" value="Unassembled WGS sequence"/>
</dbReference>
<keyword evidence="2" id="KW-0436">Ligase</keyword>
<organism evidence="4 5">
    <name type="scientific">Methylobacterium gossipiicola</name>
    <dbReference type="NCBI Taxonomy" id="582675"/>
    <lineage>
        <taxon>Bacteria</taxon>
        <taxon>Pseudomonadati</taxon>
        <taxon>Pseudomonadota</taxon>
        <taxon>Alphaproteobacteria</taxon>
        <taxon>Hyphomicrobiales</taxon>
        <taxon>Methylobacteriaceae</taxon>
        <taxon>Methylobacterium</taxon>
    </lineage>
</organism>
<dbReference type="AlphaFoldDB" id="A0A1I2SCB1"/>
<dbReference type="InterPro" id="IPR000873">
    <property type="entry name" value="AMP-dep_synth/lig_dom"/>
</dbReference>
<dbReference type="PANTHER" id="PTHR43201">
    <property type="entry name" value="ACYL-COA SYNTHETASE"/>
    <property type="match status" value="1"/>
</dbReference>
<gene>
    <name evidence="4" type="ORF">SAMN05192565_104164</name>
</gene>
<keyword evidence="5" id="KW-1185">Reference proteome</keyword>
<comment type="similarity">
    <text evidence="1">Belongs to the ATP-dependent AMP-binding enzyme family.</text>
</comment>
<dbReference type="PANTHER" id="PTHR43201:SF5">
    <property type="entry name" value="MEDIUM-CHAIN ACYL-COA LIGASE ACSF2, MITOCHONDRIAL"/>
    <property type="match status" value="1"/>
</dbReference>
<dbReference type="EMBL" id="FOPM01000004">
    <property type="protein sequence ID" value="SFG50360.1"/>
    <property type="molecule type" value="Genomic_DNA"/>
</dbReference>
<name>A0A1I2SCB1_9HYPH</name>
<dbReference type="GO" id="GO:0031956">
    <property type="term" value="F:medium-chain fatty acid-CoA ligase activity"/>
    <property type="evidence" value="ECO:0007669"/>
    <property type="project" value="TreeGrafter"/>
</dbReference>
<evidence type="ECO:0000313" key="5">
    <source>
        <dbReference type="Proteomes" id="UP000199229"/>
    </source>
</evidence>
<dbReference type="InterPro" id="IPR042099">
    <property type="entry name" value="ANL_N_sf"/>
</dbReference>
<evidence type="ECO:0000259" key="3">
    <source>
        <dbReference type="Pfam" id="PF00501"/>
    </source>
</evidence>
<dbReference type="SUPFAM" id="SSF56801">
    <property type="entry name" value="Acetyl-CoA synthetase-like"/>
    <property type="match status" value="1"/>
</dbReference>
<dbReference type="RefSeq" id="WP_244528595.1">
    <property type="nucleotide sequence ID" value="NZ_FOPM01000004.1"/>
</dbReference>
<proteinExistence type="inferred from homology"/>